<dbReference type="Proteomes" id="UP001438953">
    <property type="component" value="Unassembled WGS sequence"/>
</dbReference>
<dbReference type="SUPFAM" id="SSF53850">
    <property type="entry name" value="Periplasmic binding protein-like II"/>
    <property type="match status" value="1"/>
</dbReference>
<dbReference type="PANTHER" id="PTHR30290">
    <property type="entry name" value="PERIPLASMIC BINDING COMPONENT OF ABC TRANSPORTER"/>
    <property type="match status" value="1"/>
</dbReference>
<evidence type="ECO:0000259" key="5">
    <source>
        <dbReference type="Pfam" id="PF00496"/>
    </source>
</evidence>
<comment type="caution">
    <text evidence="6">The sequence shown here is derived from an EMBL/GenBank/DDBJ whole genome shotgun (WGS) entry which is preliminary data.</text>
</comment>
<protein>
    <submittedName>
        <fullName evidence="6">ABC transporter substrate-binding protein</fullName>
    </submittedName>
</protein>
<dbReference type="InterPro" id="IPR023765">
    <property type="entry name" value="SBP_5_CS"/>
</dbReference>
<dbReference type="InterPro" id="IPR039424">
    <property type="entry name" value="SBP_5"/>
</dbReference>
<name>A0ABV1SL89_9RHOB</name>
<dbReference type="InterPro" id="IPR030678">
    <property type="entry name" value="Peptide/Ni-bd"/>
</dbReference>
<dbReference type="Pfam" id="PF00496">
    <property type="entry name" value="SBP_bac_5"/>
    <property type="match status" value="1"/>
</dbReference>
<reference evidence="6 7" key="2">
    <citation type="submission" date="2024-06" db="EMBL/GenBank/DDBJ databases">
        <title>Thioclava kandeliae sp. nov. from a rhizosphere soil sample of Kandelia candel in a mangrove.</title>
        <authorList>
            <person name="Mu T."/>
        </authorList>
    </citation>
    <scope>NUCLEOTIDE SEQUENCE [LARGE SCALE GENOMIC DNA]</scope>
    <source>
        <strain evidence="6 7">CPCC 100088</strain>
    </source>
</reference>
<gene>
    <name evidence="6" type="ORF">VSX56_15875</name>
</gene>
<feature type="signal peptide" evidence="4">
    <location>
        <begin position="1"/>
        <end position="30"/>
    </location>
</feature>
<dbReference type="InterPro" id="IPR000914">
    <property type="entry name" value="SBP_5_dom"/>
</dbReference>
<evidence type="ECO:0000256" key="4">
    <source>
        <dbReference type="SAM" id="SignalP"/>
    </source>
</evidence>
<evidence type="ECO:0000313" key="7">
    <source>
        <dbReference type="Proteomes" id="UP001438953"/>
    </source>
</evidence>
<dbReference type="Gene3D" id="3.40.190.10">
    <property type="entry name" value="Periplasmic binding protein-like II"/>
    <property type="match status" value="1"/>
</dbReference>
<proteinExistence type="inferred from homology"/>
<comment type="subcellular location">
    <subcellularLocation>
        <location evidence="1">Periplasm</location>
    </subcellularLocation>
</comment>
<dbReference type="PROSITE" id="PS01040">
    <property type="entry name" value="SBP_BACTERIAL_5"/>
    <property type="match status" value="1"/>
</dbReference>
<keyword evidence="7" id="KW-1185">Reference proteome</keyword>
<dbReference type="RefSeq" id="WP_339114897.1">
    <property type="nucleotide sequence ID" value="NZ_JAYWLC010000016.1"/>
</dbReference>
<dbReference type="PANTHER" id="PTHR30290:SF38">
    <property type="entry name" value="D,D-DIPEPTIDE-BINDING PERIPLASMIC PROTEIN DDPA-RELATED"/>
    <property type="match status" value="1"/>
</dbReference>
<comment type="similarity">
    <text evidence="2">Belongs to the bacterial solute-binding protein 5 family.</text>
</comment>
<dbReference type="CDD" id="cd08502">
    <property type="entry name" value="PBP2_NikA_DppA_OppA_like_16"/>
    <property type="match status" value="1"/>
</dbReference>
<feature type="chain" id="PRO_5046632138" evidence="4">
    <location>
        <begin position="31"/>
        <end position="530"/>
    </location>
</feature>
<sequence length="530" mass="56671">MFLPKSSSGLLKGALLSALLGASSLTAAHAETTITAVMNAPLRALDPAISTAYILRNYGYMIYDTLLARDEAGKVQPQMASWKVSDDGLTYTFTLRDGLKWHDGTPVTAADCVASIARWDQVDKTGQVMAKLMKSMDVVDDKSFTLTFGEPTGIALLALSKPSGIAPFMMQKAVAETPISTPITSTIGSGPFKFDADAYQPGVKAVFLKNTDYVPRDEPSSGMAGGKVVNVDKVVWTTMPDPMTAMSAMMSGEVDFIEQVQQDLLPLVDGNPDFYTQAFAKQGSQNLVRLNWTQPPFDNLKYRQAAMEALGQKPMLNAQVGTGEDSSSTCAAVFGCSGPYATDYKADEVIDAHPEKSKELLKEAGYDGSPIMLMQATDLASLAPQGPVIAQQLRDGGFKVDVVAMDWASVVARRSSKAPVAEGGWNIFSTTNVLPDVGDPVGFIGTAAGGDSAWFGWPDVPEIEKLRSAFAEAPDTASQVKIAKEIDQLAIDNVVMIPMGEFANINVVSSKLKGMPEAEAPVFWNVTKSE</sequence>
<dbReference type="PIRSF" id="PIRSF002741">
    <property type="entry name" value="MppA"/>
    <property type="match status" value="1"/>
</dbReference>
<evidence type="ECO:0000256" key="2">
    <source>
        <dbReference type="ARBA" id="ARBA00005695"/>
    </source>
</evidence>
<dbReference type="Gene3D" id="3.10.105.10">
    <property type="entry name" value="Dipeptide-binding Protein, Domain 3"/>
    <property type="match status" value="1"/>
</dbReference>
<feature type="domain" description="Solute-binding protein family 5" evidence="5">
    <location>
        <begin position="75"/>
        <end position="447"/>
    </location>
</feature>
<reference evidence="6 7" key="1">
    <citation type="submission" date="2024-01" db="EMBL/GenBank/DDBJ databases">
        <authorList>
            <person name="Deng Y."/>
            <person name="Su J."/>
        </authorList>
    </citation>
    <scope>NUCLEOTIDE SEQUENCE [LARGE SCALE GENOMIC DNA]</scope>
    <source>
        <strain evidence="6 7">CPCC 100088</strain>
    </source>
</reference>
<organism evidence="6 7">
    <name type="scientific">Thioclava kandeliae</name>
    <dbReference type="NCBI Taxonomy" id="3070818"/>
    <lineage>
        <taxon>Bacteria</taxon>
        <taxon>Pseudomonadati</taxon>
        <taxon>Pseudomonadota</taxon>
        <taxon>Alphaproteobacteria</taxon>
        <taxon>Rhodobacterales</taxon>
        <taxon>Paracoccaceae</taxon>
        <taxon>Thioclava</taxon>
    </lineage>
</organism>
<accession>A0ABV1SL89</accession>
<keyword evidence="3 4" id="KW-0732">Signal</keyword>
<evidence type="ECO:0000256" key="3">
    <source>
        <dbReference type="ARBA" id="ARBA00022729"/>
    </source>
</evidence>
<dbReference type="EMBL" id="JAYWLC010000016">
    <property type="protein sequence ID" value="MER5173249.1"/>
    <property type="molecule type" value="Genomic_DNA"/>
</dbReference>
<evidence type="ECO:0000313" key="6">
    <source>
        <dbReference type="EMBL" id="MER5173249.1"/>
    </source>
</evidence>
<evidence type="ECO:0000256" key="1">
    <source>
        <dbReference type="ARBA" id="ARBA00004418"/>
    </source>
</evidence>